<dbReference type="Proteomes" id="UP001237448">
    <property type="component" value="Unassembled WGS sequence"/>
</dbReference>
<keyword evidence="4 7" id="KW-1133">Transmembrane helix</keyword>
<dbReference type="PANTHER" id="PTHR30482:SF4">
    <property type="entry name" value="SLR1201 PROTEIN"/>
    <property type="match status" value="1"/>
</dbReference>
<evidence type="ECO:0000256" key="6">
    <source>
        <dbReference type="SAM" id="MobiDB-lite"/>
    </source>
</evidence>
<keyword evidence="9" id="KW-1185">Reference proteome</keyword>
<feature type="transmembrane region" description="Helical" evidence="7">
    <location>
        <begin position="255"/>
        <end position="274"/>
    </location>
</feature>
<feature type="region of interest" description="Disordered" evidence="6">
    <location>
        <begin position="361"/>
        <end position="380"/>
    </location>
</feature>
<feature type="transmembrane region" description="Helical" evidence="7">
    <location>
        <begin position="127"/>
        <end position="151"/>
    </location>
</feature>
<feature type="transmembrane region" description="Helical" evidence="7">
    <location>
        <begin position="294"/>
        <end position="316"/>
    </location>
</feature>
<comment type="caution">
    <text evidence="8">The sequence shown here is derived from an EMBL/GenBank/DDBJ whole genome shotgun (WGS) entry which is preliminary data.</text>
</comment>
<proteinExistence type="predicted"/>
<sequence length="380" mass="41321">MITTRLLADRRGLVFLGILLLLAVALPYCHMGLPETSPFHVPDWVVGLIGKYLCYALLAIALDLVWGYCGILSLGHGAFFALGGYAMGMYLMRQIGPRGQYGDPVLPDFMVFLNWRHLPLTWYGFDFFPYAMLMVLVVPGVLAFVFGWLAFRSRVTGVYLSIITQAMTYALMLAFFRNDMGFGGNNGLTDFKDILGYDITAASTRTVLLVLTIAALALGYLVARFIVTSKLGKVLLGVRDAESRTRFLGYRVEQYKLFVFVVSACMAGVAGALYVPQVGIINPGEFTPANSIEVVIWVAVGGRGTLVGAALGAVLVNLAKTIFTSGIFAPYWLFVLGGLFVVVTLFLPKGVVGTLGQWKARRRPPSEPAKPSKVAEAAAE</sequence>
<comment type="subcellular location">
    <subcellularLocation>
        <location evidence="1">Cell membrane</location>
        <topology evidence="1">Multi-pass membrane protein</topology>
    </subcellularLocation>
</comment>
<keyword evidence="5 7" id="KW-0472">Membrane</keyword>
<feature type="transmembrane region" description="Helical" evidence="7">
    <location>
        <begin position="328"/>
        <end position="347"/>
    </location>
</feature>
<reference evidence="8 9" key="1">
    <citation type="submission" date="2023-07" db="EMBL/GenBank/DDBJ databases">
        <title>Genomic Encyclopedia of Type Strains, Phase IV (KMG-IV): sequencing the most valuable type-strain genomes for metagenomic binning, comparative biology and taxonomic classification.</title>
        <authorList>
            <person name="Goeker M."/>
        </authorList>
    </citation>
    <scope>NUCLEOTIDE SEQUENCE [LARGE SCALE GENOMIC DNA]</scope>
    <source>
        <strain evidence="8 9">DSM 5896</strain>
    </source>
</reference>
<dbReference type="InterPro" id="IPR043428">
    <property type="entry name" value="LivM-like"/>
</dbReference>
<feature type="transmembrane region" description="Helical" evidence="7">
    <location>
        <begin position="158"/>
        <end position="176"/>
    </location>
</feature>
<evidence type="ECO:0000313" key="9">
    <source>
        <dbReference type="Proteomes" id="UP001237448"/>
    </source>
</evidence>
<feature type="transmembrane region" description="Helical" evidence="7">
    <location>
        <begin position="207"/>
        <end position="227"/>
    </location>
</feature>
<evidence type="ECO:0000256" key="1">
    <source>
        <dbReference type="ARBA" id="ARBA00004651"/>
    </source>
</evidence>
<dbReference type="InterPro" id="IPR001851">
    <property type="entry name" value="ABC_transp_permease"/>
</dbReference>
<dbReference type="CDD" id="cd06581">
    <property type="entry name" value="TM_PBP1_LivM_like"/>
    <property type="match status" value="1"/>
</dbReference>
<dbReference type="EMBL" id="JAUSVK010000001">
    <property type="protein sequence ID" value="MDQ0391872.1"/>
    <property type="molecule type" value="Genomic_DNA"/>
</dbReference>
<evidence type="ECO:0000256" key="2">
    <source>
        <dbReference type="ARBA" id="ARBA00022475"/>
    </source>
</evidence>
<keyword evidence="2" id="KW-1003">Cell membrane</keyword>
<gene>
    <name evidence="8" type="ORF">J3R73_001664</name>
</gene>
<dbReference type="InterPro" id="IPR017778">
    <property type="entry name" value="ABC_transptr_urea_perm_UrtC"/>
</dbReference>
<dbReference type="Pfam" id="PF02653">
    <property type="entry name" value="BPD_transp_2"/>
    <property type="match status" value="1"/>
</dbReference>
<feature type="transmembrane region" description="Helical" evidence="7">
    <location>
        <begin position="12"/>
        <end position="33"/>
    </location>
</feature>
<name>A0ABU0FB73_9HYPH</name>
<feature type="transmembrane region" description="Helical" evidence="7">
    <location>
        <begin position="73"/>
        <end position="92"/>
    </location>
</feature>
<organism evidence="8 9">
    <name type="scientific">Labrys monachus</name>
    <dbReference type="NCBI Taxonomy" id="217067"/>
    <lineage>
        <taxon>Bacteria</taxon>
        <taxon>Pseudomonadati</taxon>
        <taxon>Pseudomonadota</taxon>
        <taxon>Alphaproteobacteria</taxon>
        <taxon>Hyphomicrobiales</taxon>
        <taxon>Xanthobacteraceae</taxon>
        <taxon>Labrys</taxon>
    </lineage>
</organism>
<evidence type="ECO:0000256" key="7">
    <source>
        <dbReference type="SAM" id="Phobius"/>
    </source>
</evidence>
<accession>A0ABU0FB73</accession>
<dbReference type="RefSeq" id="WP_307424889.1">
    <property type="nucleotide sequence ID" value="NZ_JAUSVK010000001.1"/>
</dbReference>
<feature type="transmembrane region" description="Helical" evidence="7">
    <location>
        <begin position="45"/>
        <end position="66"/>
    </location>
</feature>
<evidence type="ECO:0000313" key="8">
    <source>
        <dbReference type="EMBL" id="MDQ0391872.1"/>
    </source>
</evidence>
<evidence type="ECO:0000256" key="5">
    <source>
        <dbReference type="ARBA" id="ARBA00023136"/>
    </source>
</evidence>
<dbReference type="PANTHER" id="PTHR30482">
    <property type="entry name" value="HIGH-AFFINITY BRANCHED-CHAIN AMINO ACID TRANSPORT SYSTEM PERMEASE"/>
    <property type="match status" value="1"/>
</dbReference>
<keyword evidence="3 7" id="KW-0812">Transmembrane</keyword>
<dbReference type="NCBIfam" id="TIGR03408">
    <property type="entry name" value="urea_trans_UrtC"/>
    <property type="match status" value="1"/>
</dbReference>
<evidence type="ECO:0000256" key="3">
    <source>
        <dbReference type="ARBA" id="ARBA00022692"/>
    </source>
</evidence>
<evidence type="ECO:0000256" key="4">
    <source>
        <dbReference type="ARBA" id="ARBA00022989"/>
    </source>
</evidence>
<protein>
    <submittedName>
        <fullName evidence="8">Urea transport system permease protein</fullName>
    </submittedName>
</protein>